<evidence type="ECO:0000313" key="3">
    <source>
        <dbReference type="EMBL" id="MFG6462609.1"/>
    </source>
</evidence>
<dbReference type="Proteomes" id="UP001606302">
    <property type="component" value="Unassembled WGS sequence"/>
</dbReference>
<feature type="domain" description="Pyrroloquinoline quinone-dependent pyranose dehydrogenase beta-propeller" evidence="1">
    <location>
        <begin position="332"/>
        <end position="440"/>
    </location>
</feature>
<dbReference type="InterPro" id="IPR011041">
    <property type="entry name" value="Quinoprot_gluc/sorb_DH_b-prop"/>
</dbReference>
<dbReference type="InterPro" id="IPR054539">
    <property type="entry name" value="Beta-prop_PDH"/>
</dbReference>
<dbReference type="Gene3D" id="2.120.10.30">
    <property type="entry name" value="TolB, C-terminal domain"/>
    <property type="match status" value="1"/>
</dbReference>
<dbReference type="InterPro" id="IPR011042">
    <property type="entry name" value="6-blade_b-propeller_TolB-like"/>
</dbReference>
<evidence type="ECO:0000259" key="2">
    <source>
        <dbReference type="Pfam" id="PF23500"/>
    </source>
</evidence>
<feature type="domain" description="DUF7133" evidence="2">
    <location>
        <begin position="121"/>
        <end position="229"/>
    </location>
</feature>
<sequence>MTTLPRFTALAIAAALTGCGESTRLHDGADVGPSPTLVEPVQTALPTVNVAPARAWQRGEGPTPAAGLQVQPFASGLDHPRWLHVLPNGDVLVAESNAPPRPEDGRGIKAWVQAQFMKRAGAGVPSANRITLLRDTDGDGRADVREVFAQGLNSPFGMALVGERFFVANTDAVLEFSYKDGQTQLQGPGRKLVDLPAGPRNHHWTKSLIASPDGRRLYATVGSNSNAAEHGMPAEEGRAAIWEIALASGAKRLFATGLRNPNGMAWLPAPGATTPSVLWTVANERDELGSDLVPDYLTSVHDGAFYGWPYSWYGGHVDPRVKPPRPDLVARAIAPDYALGAHVAALGLAAAGASRLPAALPGAAPGGVFIGLHGSWNRKPASGYKVVYVGFEDGRPRGRPVDVLQGFLGPSGEARGRPVGVALDRHDGLLVADDVGNTVWRVAAVAAPASPR</sequence>
<evidence type="ECO:0000313" key="4">
    <source>
        <dbReference type="Proteomes" id="UP001606302"/>
    </source>
</evidence>
<protein>
    <submittedName>
        <fullName evidence="3">PQQ-dependent sugar dehydrogenase</fullName>
    </submittedName>
</protein>
<comment type="caution">
    <text evidence="3">The sequence shown here is derived from an EMBL/GenBank/DDBJ whole genome shotgun (WGS) entry which is preliminary data.</text>
</comment>
<dbReference type="InterPro" id="IPR055557">
    <property type="entry name" value="DUF7133"/>
</dbReference>
<reference evidence="3 4" key="1">
    <citation type="submission" date="2024-08" db="EMBL/GenBank/DDBJ databases">
        <authorList>
            <person name="Lu H."/>
        </authorList>
    </citation>
    <scope>NUCLEOTIDE SEQUENCE [LARGE SCALE GENOMIC DNA]</scope>
    <source>
        <strain evidence="3 4">DXS20W</strain>
    </source>
</reference>
<name>A0ABW7GL88_9BURK</name>
<gene>
    <name evidence="3" type="ORF">ACG04Q_13600</name>
</gene>
<keyword evidence="4" id="KW-1185">Reference proteome</keyword>
<dbReference type="PROSITE" id="PS51257">
    <property type="entry name" value="PROKAR_LIPOPROTEIN"/>
    <property type="match status" value="1"/>
</dbReference>
<evidence type="ECO:0000259" key="1">
    <source>
        <dbReference type="Pfam" id="PF22807"/>
    </source>
</evidence>
<dbReference type="SUPFAM" id="SSF50952">
    <property type="entry name" value="Soluble quinoprotein glucose dehydrogenase"/>
    <property type="match status" value="1"/>
</dbReference>
<dbReference type="RefSeq" id="WP_394511477.1">
    <property type="nucleotide sequence ID" value="NZ_JBIGHX010000004.1"/>
</dbReference>
<dbReference type="Pfam" id="PF22807">
    <property type="entry name" value="TrAA12"/>
    <property type="match status" value="1"/>
</dbReference>
<proteinExistence type="predicted"/>
<dbReference type="Pfam" id="PF23500">
    <property type="entry name" value="DUF7133"/>
    <property type="match status" value="1"/>
</dbReference>
<accession>A0ABW7GL88</accession>
<dbReference type="EMBL" id="JBIGHX010000004">
    <property type="protein sequence ID" value="MFG6462609.1"/>
    <property type="molecule type" value="Genomic_DNA"/>
</dbReference>
<dbReference type="PANTHER" id="PTHR19328">
    <property type="entry name" value="HEDGEHOG-INTERACTING PROTEIN"/>
    <property type="match status" value="1"/>
</dbReference>
<organism evidence="3 4">
    <name type="scientific">Pelomonas lactea</name>
    <dbReference type="NCBI Taxonomy" id="3299030"/>
    <lineage>
        <taxon>Bacteria</taxon>
        <taxon>Pseudomonadati</taxon>
        <taxon>Pseudomonadota</taxon>
        <taxon>Betaproteobacteria</taxon>
        <taxon>Burkholderiales</taxon>
        <taxon>Sphaerotilaceae</taxon>
        <taxon>Roseateles</taxon>
    </lineage>
</organism>
<dbReference type="PANTHER" id="PTHR19328:SF55">
    <property type="entry name" value="BLR6566 PROTEIN"/>
    <property type="match status" value="1"/>
</dbReference>